<dbReference type="AlphaFoldDB" id="A0AAD1XX63"/>
<gene>
    <name evidence="1" type="ORF">ECRASSUSDP1_LOCUS22170</name>
</gene>
<dbReference type="InterPro" id="IPR036322">
    <property type="entry name" value="WD40_repeat_dom_sf"/>
</dbReference>
<reference evidence="1" key="1">
    <citation type="submission" date="2023-07" db="EMBL/GenBank/DDBJ databases">
        <authorList>
            <consortium name="AG Swart"/>
            <person name="Singh M."/>
            <person name="Singh A."/>
            <person name="Seah K."/>
            <person name="Emmerich C."/>
        </authorList>
    </citation>
    <scope>NUCLEOTIDE SEQUENCE</scope>
    <source>
        <strain evidence="1">DP1</strain>
    </source>
</reference>
<dbReference type="SUPFAM" id="SSF50978">
    <property type="entry name" value="WD40 repeat-like"/>
    <property type="match status" value="1"/>
</dbReference>
<dbReference type="Proteomes" id="UP001295684">
    <property type="component" value="Unassembled WGS sequence"/>
</dbReference>
<sequence>MSGLGEFFVHENRLNLSSLAQELVEEDPKLGELLETEKIIHVATSKMNREPSKLSLKVYVFTDYATIISFTYTYASDEADRVTKRRSMYSNDSRSKFQKLKEYNIRNLIITDHLKQMTGFKLSKIIATEKYPVCMLIEQGIICYVASNKEDNTLTNFDQGDLIAGLVECKIDNPSEMSLSKNKKYILVSNKQTIEIYNANENLAKTNVSLDLVLIVNFDSLPLTLKSVYGFAFSNSDTNVFYAIGKKNPEFYDQLEVGEDDSFGSSSSHKIEKFFIENEAFSSETITQFEMDENEDVLQYCFSESLCKVVVLSSMNNLYSYMLEETVQMINKLEGSKLKEEICHIKWYFKDTLLMVLTSTNKVLLLDTHLRLYTVSVVVKDLFAYTKLLPIKQFIELSQKTRLQGYGSSFNSSHEPREESKYYDIIKSKALAPKQDEIVNYNFYGCNNYQLFSQLDESGANEEDGEMKVTFLSDPIMIIQHNNMLKMYRFEVGNSSEQSHEISPCIDDVYLMKILKFKLNHRHMLEYLRTCIYDPETFLQCCILFLNEILRNGVLLSSGRIYVTDLIELYKRAKDSVDFQYFFHTIEFYFLKIGIKYLTLNLHEEALKIAVAMKSTQLLNTIGIFCKQVHILSIINYIKEQWNPGSSTPHTSLVKSMEQIANFSKKQLKKEDLGNIYKDFDTLLRVDDINDLELSDFNSWEINLEAYQKALNFELEGKFDEAKELYKENNLTSDMNRVANIKTQINKEIVECEKNIFFSELKNLR</sequence>
<organism evidence="1 2">
    <name type="scientific">Euplotes crassus</name>
    <dbReference type="NCBI Taxonomy" id="5936"/>
    <lineage>
        <taxon>Eukaryota</taxon>
        <taxon>Sar</taxon>
        <taxon>Alveolata</taxon>
        <taxon>Ciliophora</taxon>
        <taxon>Intramacronucleata</taxon>
        <taxon>Spirotrichea</taxon>
        <taxon>Hypotrichia</taxon>
        <taxon>Euplotida</taxon>
        <taxon>Euplotidae</taxon>
        <taxon>Moneuplotes</taxon>
    </lineage>
</organism>
<name>A0AAD1XX63_EUPCR</name>
<protein>
    <submittedName>
        <fullName evidence="1">Uncharacterized protein</fullName>
    </submittedName>
</protein>
<evidence type="ECO:0000313" key="1">
    <source>
        <dbReference type="EMBL" id="CAI2380730.1"/>
    </source>
</evidence>
<evidence type="ECO:0000313" key="2">
    <source>
        <dbReference type="Proteomes" id="UP001295684"/>
    </source>
</evidence>
<accession>A0AAD1XX63</accession>
<keyword evidence="2" id="KW-1185">Reference proteome</keyword>
<dbReference type="EMBL" id="CAMPGE010022708">
    <property type="protein sequence ID" value="CAI2380730.1"/>
    <property type="molecule type" value="Genomic_DNA"/>
</dbReference>
<proteinExistence type="predicted"/>
<comment type="caution">
    <text evidence="1">The sequence shown here is derived from an EMBL/GenBank/DDBJ whole genome shotgun (WGS) entry which is preliminary data.</text>
</comment>